<dbReference type="InterPro" id="IPR036047">
    <property type="entry name" value="F-box-like_dom_sf"/>
</dbReference>
<dbReference type="AlphaFoldDB" id="A0A6J1ERD4"/>
<dbReference type="PROSITE" id="PS50181">
    <property type="entry name" value="FBOX"/>
    <property type="match status" value="1"/>
</dbReference>
<evidence type="ECO:0000313" key="4">
    <source>
        <dbReference type="RefSeq" id="XP_022930601.1"/>
    </source>
</evidence>
<dbReference type="Pfam" id="PF12937">
    <property type="entry name" value="F-box-like"/>
    <property type="match status" value="1"/>
</dbReference>
<dbReference type="KEGG" id="cmos:111437004"/>
<reference evidence="4" key="1">
    <citation type="submission" date="2025-08" db="UniProtKB">
        <authorList>
            <consortium name="RefSeq"/>
        </authorList>
    </citation>
    <scope>IDENTIFICATION</scope>
    <source>
        <tissue evidence="4">Young leaves</tissue>
    </source>
</reference>
<name>A0A6J1ERD4_CUCMO</name>
<accession>A0A6J1ERD4</accession>
<dbReference type="RefSeq" id="XP_022930601.1">
    <property type="nucleotide sequence ID" value="XM_023074833.1"/>
</dbReference>
<evidence type="ECO:0000259" key="2">
    <source>
        <dbReference type="PROSITE" id="PS50181"/>
    </source>
</evidence>
<feature type="domain" description="F-box" evidence="2">
    <location>
        <begin position="74"/>
        <end position="120"/>
    </location>
</feature>
<dbReference type="SMART" id="SM00256">
    <property type="entry name" value="FBOX"/>
    <property type="match status" value="1"/>
</dbReference>
<gene>
    <name evidence="4" type="primary">LOC111437004</name>
</gene>
<evidence type="ECO:0000256" key="1">
    <source>
        <dbReference type="SAM" id="SignalP"/>
    </source>
</evidence>
<dbReference type="InterPro" id="IPR001810">
    <property type="entry name" value="F-box_dom"/>
</dbReference>
<dbReference type="PANTHER" id="PTHR31482:SF18">
    <property type="entry name" value="ESTS AU081301(E20138)"/>
    <property type="match status" value="1"/>
</dbReference>
<evidence type="ECO:0000313" key="3">
    <source>
        <dbReference type="Proteomes" id="UP000504609"/>
    </source>
</evidence>
<feature type="signal peptide" evidence="1">
    <location>
        <begin position="1"/>
        <end position="19"/>
    </location>
</feature>
<dbReference type="SUPFAM" id="SSF81383">
    <property type="entry name" value="F-box domain"/>
    <property type="match status" value="1"/>
</dbReference>
<dbReference type="Gene3D" id="1.20.1280.50">
    <property type="match status" value="1"/>
</dbReference>
<sequence length="383" mass="44233">MFYLLISFLSFILLSKSFSYKRLPPWEAKMSLFSPFLLTWFHKGSLSLSFFQLFTLSDPPLKSTKLESSDEKKGTSLLDLPNLALESILDRLSPSDLCKMANVCTHLRNACEDEYLWEKRMNQKWGNLIGNSACKQWHMHIAHKRRSKLSTPSQNRGLLSSCFGGLSKFMRPKSESKGKIKRSLPIDSKKAWYQSLESGKLWFPAQVFNRESGHAGFMLSCYDAQISYDSQTDMFKARYPPHGRRAIEENIAWNRVRAPPVDTPPHVLHVSDCLADLKPGDHVEIQWRKSKEFSYGWWYGVIAHLESCDGSGANECGCCSNEMVMFEFSQYSIGSRWRKTMIDRKRHKEAGNEGDGYYGGVRKVYKEEEIRRWKCLWPNPCVE</sequence>
<dbReference type="GeneID" id="111437004"/>
<proteinExistence type="predicted"/>
<feature type="chain" id="PRO_5026759580" evidence="1">
    <location>
        <begin position="20"/>
        <end position="383"/>
    </location>
</feature>
<dbReference type="Proteomes" id="UP000504609">
    <property type="component" value="Unplaced"/>
</dbReference>
<organism evidence="3 4">
    <name type="scientific">Cucurbita moschata</name>
    <name type="common">Winter crookneck squash</name>
    <name type="synonym">Cucurbita pepo var. moschata</name>
    <dbReference type="NCBI Taxonomy" id="3662"/>
    <lineage>
        <taxon>Eukaryota</taxon>
        <taxon>Viridiplantae</taxon>
        <taxon>Streptophyta</taxon>
        <taxon>Embryophyta</taxon>
        <taxon>Tracheophyta</taxon>
        <taxon>Spermatophyta</taxon>
        <taxon>Magnoliopsida</taxon>
        <taxon>eudicotyledons</taxon>
        <taxon>Gunneridae</taxon>
        <taxon>Pentapetalae</taxon>
        <taxon>rosids</taxon>
        <taxon>fabids</taxon>
        <taxon>Cucurbitales</taxon>
        <taxon>Cucurbitaceae</taxon>
        <taxon>Cucurbiteae</taxon>
        <taxon>Cucurbita</taxon>
    </lineage>
</organism>
<keyword evidence="1" id="KW-0732">Signal</keyword>
<dbReference type="PANTHER" id="PTHR31482">
    <property type="entry name" value="ESTS AU081301(E20138)"/>
    <property type="match status" value="1"/>
</dbReference>
<keyword evidence="3" id="KW-1185">Reference proteome</keyword>
<protein>
    <submittedName>
        <fullName evidence="4">F-box protein At2g26850-like</fullName>
    </submittedName>
</protein>